<dbReference type="Proteomes" id="UP000886217">
    <property type="component" value="Unassembled WGS sequence"/>
</dbReference>
<evidence type="ECO:0000313" key="2">
    <source>
        <dbReference type="EMBL" id="HHI01004.1"/>
    </source>
</evidence>
<dbReference type="Pfam" id="PF01863">
    <property type="entry name" value="YgjP-like"/>
    <property type="match status" value="1"/>
</dbReference>
<dbReference type="CDD" id="cd07344">
    <property type="entry name" value="M48_yhfN_like"/>
    <property type="match status" value="1"/>
</dbReference>
<comment type="caution">
    <text evidence="2">The sequence shown here is derived from an EMBL/GenBank/DDBJ whole genome shotgun (WGS) entry which is preliminary data.</text>
</comment>
<proteinExistence type="predicted"/>
<gene>
    <name evidence="2" type="ORF">ENL40_06020</name>
</gene>
<dbReference type="InterPro" id="IPR002725">
    <property type="entry name" value="YgjP-like_metallopeptidase"/>
</dbReference>
<dbReference type="PANTHER" id="PTHR30399:SF1">
    <property type="entry name" value="UTP PYROPHOSPHATASE"/>
    <property type="match status" value="1"/>
</dbReference>
<sequence>MPEMELSGKKIQYEVSVRKVRYVRIYVNPEGKIYIVSPTKRIEKFLKEKERWILSKLERVDRAKEIQGFPYLGKFYSSETGIIVLGNKILNLSDRKNLEKTLKNELRTLIMPIIEERAVSLGVEPKRVFIRKQKTRWGSCSPKGNLSFNLAMLALPLELIEYLVTHEVAHLVEMNHSKRFWRLVEKFHPDWRKKRKELKDWWVIIHNNPTWKEILGGEK</sequence>
<dbReference type="InterPro" id="IPR053136">
    <property type="entry name" value="UTP_pyrophosphatase-like"/>
</dbReference>
<dbReference type="Gene3D" id="3.30.2010.10">
    <property type="entry name" value="Metalloproteases ('zincins'), catalytic domain"/>
    <property type="match status" value="1"/>
</dbReference>
<organism evidence="2">
    <name type="scientific">Thermococcus litoralis</name>
    <dbReference type="NCBI Taxonomy" id="2265"/>
    <lineage>
        <taxon>Archaea</taxon>
        <taxon>Methanobacteriati</taxon>
        <taxon>Methanobacteriota</taxon>
        <taxon>Thermococci</taxon>
        <taxon>Thermococcales</taxon>
        <taxon>Thermococcaceae</taxon>
        <taxon>Thermococcus</taxon>
    </lineage>
</organism>
<name>A0A7C5NVR5_THELI</name>
<reference evidence="2" key="1">
    <citation type="journal article" date="2020" name="mSystems">
        <title>Genome- and Community-Level Interaction Insights into Carbon Utilization and Element Cycling Functions of Hydrothermarchaeota in Hydrothermal Sediment.</title>
        <authorList>
            <person name="Zhou Z."/>
            <person name="Liu Y."/>
            <person name="Xu W."/>
            <person name="Pan J."/>
            <person name="Luo Z.H."/>
            <person name="Li M."/>
        </authorList>
    </citation>
    <scope>NUCLEOTIDE SEQUENCE [LARGE SCALE GENOMIC DNA]</scope>
    <source>
        <strain evidence="2">HyVt-93</strain>
    </source>
</reference>
<evidence type="ECO:0000259" key="1">
    <source>
        <dbReference type="Pfam" id="PF01863"/>
    </source>
</evidence>
<protein>
    <submittedName>
        <fullName evidence="2">M48 family peptidase</fullName>
    </submittedName>
</protein>
<feature type="domain" description="YgjP-like metallopeptidase" evidence="1">
    <location>
        <begin position="21"/>
        <end position="199"/>
    </location>
</feature>
<dbReference type="EMBL" id="DRTU01000244">
    <property type="protein sequence ID" value="HHI01004.1"/>
    <property type="molecule type" value="Genomic_DNA"/>
</dbReference>
<dbReference type="AlphaFoldDB" id="A0A7C5NVR5"/>
<accession>A0A7C5NVR5</accession>
<dbReference type="PANTHER" id="PTHR30399">
    <property type="entry name" value="UNCHARACTERIZED PROTEIN YGJP"/>
    <property type="match status" value="1"/>
</dbReference>